<dbReference type="OrthoDB" id="2160638at2759"/>
<dbReference type="AlphaFoldDB" id="A0A9P6DXG2"/>
<name>A0A9P6DXG2_9AGAM</name>
<sequence length="512" mass="55589">MTACFYGDDFSRGPRAFREALERLRVFSSFIVAQRITGINDVWQTTWDGAIEFSYNNTNGAINWATPGPISSADIVIDDEQLFQQMDGFGAAMTDSAALVLTNLKNANSTSYWSLLQYMFNSTDGADGAGLSYIRLPMGSTDLSATAYTYNDACCDTSLSQFSIDVTPSYVFSVLNDIKSVNNILKLHMIPWSPPAWMKDSGTLFSGSLSSAHINTLAHYLFKCVQAWGAKGFTAYAIGIQNEPQNVNPTYPTAIVTADQEAQVAMALRALLDKNGFSGVKIIGGETNWDSSEYAGTVLSEANSAISGSAWHCYAGDSSSQSAVTDTYPTKEIYFTECAGIIGSDRWTDIKWQTSNLWIGAVNNWARAALMWSLVANSDGSPVLPSTDTCRGGCRGVVSVSGASWSVNQEFLGMAQANKAILPKDPGGPWGQRIGVSVGGSLDWALVVSAFKTARLNSADWNRYSMVVLNWDDSSSTSWNPQSVSTTIEFRGYQAMYSFPVGVTTLWWFAPN</sequence>
<comment type="similarity">
    <text evidence="1 4">Belongs to the glycosyl hydrolase 30 family.</text>
</comment>
<evidence type="ECO:0000256" key="3">
    <source>
        <dbReference type="ARBA" id="ARBA00022801"/>
    </source>
</evidence>
<protein>
    <submittedName>
        <fullName evidence="6">Glycoside hydrolase family 30 protein</fullName>
    </submittedName>
</protein>
<accession>A0A9P6DXG2</accession>
<reference evidence="6" key="1">
    <citation type="journal article" date="2020" name="Nat. Commun.">
        <title>Large-scale genome sequencing of mycorrhizal fungi provides insights into the early evolution of symbiotic traits.</title>
        <authorList>
            <person name="Miyauchi S."/>
            <person name="Kiss E."/>
            <person name="Kuo A."/>
            <person name="Drula E."/>
            <person name="Kohler A."/>
            <person name="Sanchez-Garcia M."/>
            <person name="Morin E."/>
            <person name="Andreopoulos B."/>
            <person name="Barry K.W."/>
            <person name="Bonito G."/>
            <person name="Buee M."/>
            <person name="Carver A."/>
            <person name="Chen C."/>
            <person name="Cichocki N."/>
            <person name="Clum A."/>
            <person name="Culley D."/>
            <person name="Crous P.W."/>
            <person name="Fauchery L."/>
            <person name="Girlanda M."/>
            <person name="Hayes R.D."/>
            <person name="Keri Z."/>
            <person name="LaButti K."/>
            <person name="Lipzen A."/>
            <person name="Lombard V."/>
            <person name="Magnuson J."/>
            <person name="Maillard F."/>
            <person name="Murat C."/>
            <person name="Nolan M."/>
            <person name="Ohm R.A."/>
            <person name="Pangilinan J."/>
            <person name="Pereira M.F."/>
            <person name="Perotto S."/>
            <person name="Peter M."/>
            <person name="Pfister S."/>
            <person name="Riley R."/>
            <person name="Sitrit Y."/>
            <person name="Stielow J.B."/>
            <person name="Szollosi G."/>
            <person name="Zifcakova L."/>
            <person name="Stursova M."/>
            <person name="Spatafora J.W."/>
            <person name="Tedersoo L."/>
            <person name="Vaario L.M."/>
            <person name="Yamada A."/>
            <person name="Yan M."/>
            <person name="Wang P."/>
            <person name="Xu J."/>
            <person name="Bruns T."/>
            <person name="Baldrian P."/>
            <person name="Vilgalys R."/>
            <person name="Dunand C."/>
            <person name="Henrissat B."/>
            <person name="Grigoriev I.V."/>
            <person name="Hibbett D."/>
            <person name="Nagy L.G."/>
            <person name="Martin F.M."/>
        </authorList>
    </citation>
    <scope>NUCLEOTIDE SEQUENCE</scope>
    <source>
        <strain evidence="6">UP504</strain>
    </source>
</reference>
<dbReference type="EMBL" id="MU128959">
    <property type="protein sequence ID" value="KAF9514583.1"/>
    <property type="molecule type" value="Genomic_DNA"/>
</dbReference>
<evidence type="ECO:0000256" key="4">
    <source>
        <dbReference type="RuleBase" id="RU361188"/>
    </source>
</evidence>
<keyword evidence="4" id="KW-0326">Glycosidase</keyword>
<gene>
    <name evidence="6" type="ORF">BS47DRAFT_1381893</name>
</gene>
<dbReference type="GO" id="GO:0016020">
    <property type="term" value="C:membrane"/>
    <property type="evidence" value="ECO:0007669"/>
    <property type="project" value="GOC"/>
</dbReference>
<dbReference type="Proteomes" id="UP000886523">
    <property type="component" value="Unassembled WGS sequence"/>
</dbReference>
<proteinExistence type="inferred from homology"/>
<organism evidence="6 7">
    <name type="scientific">Hydnum rufescens UP504</name>
    <dbReference type="NCBI Taxonomy" id="1448309"/>
    <lineage>
        <taxon>Eukaryota</taxon>
        <taxon>Fungi</taxon>
        <taxon>Dikarya</taxon>
        <taxon>Basidiomycota</taxon>
        <taxon>Agaricomycotina</taxon>
        <taxon>Agaricomycetes</taxon>
        <taxon>Cantharellales</taxon>
        <taxon>Hydnaceae</taxon>
        <taxon>Hydnum</taxon>
    </lineage>
</organism>
<dbReference type="InterPro" id="IPR013780">
    <property type="entry name" value="Glyco_hydro_b"/>
</dbReference>
<evidence type="ECO:0000313" key="6">
    <source>
        <dbReference type="EMBL" id="KAF9514583.1"/>
    </source>
</evidence>
<keyword evidence="2" id="KW-0732">Signal</keyword>
<dbReference type="SUPFAM" id="SSF51445">
    <property type="entry name" value="(Trans)glycosidases"/>
    <property type="match status" value="1"/>
</dbReference>
<dbReference type="PANTHER" id="PTHR11069">
    <property type="entry name" value="GLUCOSYLCERAMIDASE"/>
    <property type="match status" value="1"/>
</dbReference>
<dbReference type="InterPro" id="IPR017853">
    <property type="entry name" value="GH"/>
</dbReference>
<evidence type="ECO:0000256" key="1">
    <source>
        <dbReference type="ARBA" id="ARBA00005382"/>
    </source>
</evidence>
<dbReference type="InterPro" id="IPR033453">
    <property type="entry name" value="Glyco_hydro_30_TIM-barrel"/>
</dbReference>
<keyword evidence="7" id="KW-1185">Reference proteome</keyword>
<dbReference type="Pfam" id="PF02055">
    <property type="entry name" value="Glyco_hydro_30"/>
    <property type="match status" value="1"/>
</dbReference>
<evidence type="ECO:0000259" key="5">
    <source>
        <dbReference type="Pfam" id="PF02055"/>
    </source>
</evidence>
<dbReference type="GO" id="GO:0006680">
    <property type="term" value="P:glucosylceramide catabolic process"/>
    <property type="evidence" value="ECO:0007669"/>
    <property type="project" value="TreeGrafter"/>
</dbReference>
<dbReference type="InterPro" id="IPR001139">
    <property type="entry name" value="Glyco_hydro_30"/>
</dbReference>
<dbReference type="Gene3D" id="3.20.20.80">
    <property type="entry name" value="Glycosidases"/>
    <property type="match status" value="1"/>
</dbReference>
<keyword evidence="3 4" id="KW-0378">Hydrolase</keyword>
<dbReference type="Gene3D" id="2.60.40.1180">
    <property type="entry name" value="Golgi alpha-mannosidase II"/>
    <property type="match status" value="1"/>
</dbReference>
<feature type="domain" description="Glycosyl hydrolase family 30 TIM-barrel" evidence="5">
    <location>
        <begin position="87"/>
        <end position="382"/>
    </location>
</feature>
<dbReference type="GO" id="GO:0004348">
    <property type="term" value="F:glucosylceramidase activity"/>
    <property type="evidence" value="ECO:0007669"/>
    <property type="project" value="InterPro"/>
</dbReference>
<evidence type="ECO:0000256" key="2">
    <source>
        <dbReference type="ARBA" id="ARBA00022729"/>
    </source>
</evidence>
<evidence type="ECO:0000313" key="7">
    <source>
        <dbReference type="Proteomes" id="UP000886523"/>
    </source>
</evidence>
<dbReference type="PANTHER" id="PTHR11069:SF23">
    <property type="entry name" value="LYSOSOMAL ACID GLUCOSYLCERAMIDASE"/>
    <property type="match status" value="1"/>
</dbReference>
<comment type="caution">
    <text evidence="6">The sequence shown here is derived from an EMBL/GenBank/DDBJ whole genome shotgun (WGS) entry which is preliminary data.</text>
</comment>